<dbReference type="Proteomes" id="UP000203649">
    <property type="component" value="Segment"/>
</dbReference>
<reference evidence="6 7" key="1">
    <citation type="journal article" date="2016" name="Virus Genes">
        <title>The genomes of three North American orthopoxviruses.</title>
        <authorList>
            <person name="Smithson C."/>
            <person name="Tang N."/>
            <person name="Sammons S."/>
            <person name="Frace M."/>
            <person name="Batra D."/>
            <person name="Li Y."/>
            <person name="Emerson G.L."/>
            <person name="Carroll D.S."/>
            <person name="Upton C."/>
        </authorList>
    </citation>
    <scope>NUCLEOTIDE SEQUENCE [LARGE SCALE GENOMIC DNA]</scope>
    <source>
        <strain evidence="6 7">CA</strain>
    </source>
</reference>
<feature type="compositionally biased region" description="Basic and acidic residues" evidence="5">
    <location>
        <begin position="7"/>
        <end position="16"/>
    </location>
</feature>
<keyword evidence="7" id="KW-1185">Reference proteome</keyword>
<dbReference type="Pfam" id="PF05813">
    <property type="entry name" value="Orthopox_F7"/>
    <property type="match status" value="1"/>
</dbReference>
<dbReference type="KEGG" id="vg:29063990"/>
<proteinExistence type="inferred from homology"/>
<comment type="similarity">
    <text evidence="2">Belongs to the orthopoxvirus OPG051 family.</text>
</comment>
<name>A0A1C9KC46_9POXV</name>
<evidence type="ECO:0000256" key="1">
    <source>
        <dbReference type="ARBA" id="ARBA00022518"/>
    </source>
</evidence>
<dbReference type="GeneID" id="29063990"/>
<dbReference type="InterPro" id="IPR008725">
    <property type="entry name" value="Orthopox_F7"/>
</dbReference>
<keyword evidence="1" id="KW-0244">Early protein</keyword>
<protein>
    <recommendedName>
        <fullName evidence="3">Protein OPG051</fullName>
    </recommendedName>
    <alternativeName>
        <fullName evidence="4">Protein F7</fullName>
    </alternativeName>
</protein>
<dbReference type="RefSeq" id="YP_009281791.1">
    <property type="nucleotide sequence ID" value="NC_031033.1"/>
</dbReference>
<evidence type="ECO:0000256" key="2">
    <source>
        <dbReference type="ARBA" id="ARBA00034737"/>
    </source>
</evidence>
<evidence type="ECO:0000256" key="4">
    <source>
        <dbReference type="ARBA" id="ARBA00034909"/>
    </source>
</evidence>
<evidence type="ECO:0000256" key="3">
    <source>
        <dbReference type="ARBA" id="ARBA00034826"/>
    </source>
</evidence>
<accession>A0A1C9KC46</accession>
<sequence length="73" mass="8604">MGACCGKSRDDKKNTDDADNDGNNYRNINDLVDYDDDARIEFGPLYMFNEEKSDINTLDIKRRYRHNIESVYF</sequence>
<evidence type="ECO:0000256" key="5">
    <source>
        <dbReference type="SAM" id="MobiDB-lite"/>
    </source>
</evidence>
<gene>
    <name evidence="6" type="ORF">VPXV-CA-043</name>
</gene>
<organism evidence="6 7">
    <name type="scientific">Volepox virus</name>
    <dbReference type="NCBI Taxonomy" id="28874"/>
    <lineage>
        <taxon>Viruses</taxon>
        <taxon>Varidnaviria</taxon>
        <taxon>Bamfordvirae</taxon>
        <taxon>Nucleocytoviricota</taxon>
        <taxon>Pokkesviricetes</taxon>
        <taxon>Chitovirales</taxon>
        <taxon>Poxviridae</taxon>
        <taxon>Chordopoxvirinae</taxon>
        <taxon>Orthopoxvirus</taxon>
        <taxon>Orthopoxvirus volepox</taxon>
    </lineage>
</organism>
<feature type="region of interest" description="Disordered" evidence="5">
    <location>
        <begin position="1"/>
        <end position="24"/>
    </location>
</feature>
<evidence type="ECO:0000313" key="7">
    <source>
        <dbReference type="Proteomes" id="UP000203649"/>
    </source>
</evidence>
<evidence type="ECO:0000313" key="6">
    <source>
        <dbReference type="EMBL" id="AOP31733.1"/>
    </source>
</evidence>
<dbReference type="EMBL" id="KU749311">
    <property type="protein sequence ID" value="AOP31733.1"/>
    <property type="molecule type" value="Genomic_DNA"/>
</dbReference>